<evidence type="ECO:0000313" key="2">
    <source>
        <dbReference type="Proteomes" id="UP000005356"/>
    </source>
</evidence>
<proteinExistence type="predicted"/>
<dbReference type="Proteomes" id="UP000005356">
    <property type="component" value="Unassembled WGS sequence"/>
</dbReference>
<organism evidence="1 2">
    <name type="scientific">Streptococcus porcinus str. Jelinkova 176</name>
    <dbReference type="NCBI Taxonomy" id="873448"/>
    <lineage>
        <taxon>Bacteria</taxon>
        <taxon>Bacillati</taxon>
        <taxon>Bacillota</taxon>
        <taxon>Bacilli</taxon>
        <taxon>Lactobacillales</taxon>
        <taxon>Streptococcaceae</taxon>
        <taxon>Streptococcus</taxon>
    </lineage>
</organism>
<protein>
    <submittedName>
        <fullName evidence="1">Uncharacterized protein</fullName>
    </submittedName>
</protein>
<sequence length="48" mass="5345">MTIAESYDNSRMITIPKLGHNINRKPVILDTILTELVRAAVPEPGISR</sequence>
<evidence type="ECO:0000313" key="1">
    <source>
        <dbReference type="EMBL" id="EGJ26420.1"/>
    </source>
</evidence>
<accession>A0ABN0CT34</accession>
<comment type="caution">
    <text evidence="1">The sequence shown here is derived from an EMBL/GenBank/DDBJ whole genome shotgun (WGS) entry which is preliminary data.</text>
</comment>
<name>A0ABN0CT34_STRPO</name>
<keyword evidence="2" id="KW-1185">Reference proteome</keyword>
<gene>
    <name evidence="1" type="ORF">STRPO_1745</name>
</gene>
<dbReference type="EMBL" id="AEUU02000001">
    <property type="protein sequence ID" value="EGJ26420.1"/>
    <property type="molecule type" value="Genomic_DNA"/>
</dbReference>
<reference evidence="1 2" key="1">
    <citation type="journal article" date="2014" name="Int. J. Syst. Evol. Microbiol.">
        <title>Phylogenomics and the dynamic genome evolution of the genus Streptococcus.</title>
        <authorList>
            <consortium name="The Broad Institute Genome Sequencing Platform"/>
            <person name="Richards V.P."/>
            <person name="Palmer S.R."/>
            <person name="Pavinski Bitar P.D."/>
            <person name="Qin X."/>
            <person name="Weinstock G.M."/>
            <person name="Highlander S.K."/>
            <person name="Town C.D."/>
            <person name="Burne R.A."/>
            <person name="Stanhope M.J."/>
        </authorList>
    </citation>
    <scope>NUCLEOTIDE SEQUENCE [LARGE SCALE GENOMIC DNA]</scope>
    <source>
        <strain evidence="1 2">Jelinkova 176</strain>
    </source>
</reference>